<evidence type="ECO:0000256" key="2">
    <source>
        <dbReference type="SAM" id="SignalP"/>
    </source>
</evidence>
<proteinExistence type="predicted"/>
<dbReference type="Proteomes" id="UP001515480">
    <property type="component" value="Unassembled WGS sequence"/>
</dbReference>
<name>A0AB34JIG9_PRYPA</name>
<keyword evidence="2" id="KW-0732">Signal</keyword>
<reference evidence="3 4" key="1">
    <citation type="journal article" date="2024" name="Science">
        <title>Giant polyketide synthase enzymes in the biosynthesis of giant marine polyether toxins.</title>
        <authorList>
            <person name="Fallon T.R."/>
            <person name="Shende V.V."/>
            <person name="Wierzbicki I.H."/>
            <person name="Pendleton A.L."/>
            <person name="Watervoot N.F."/>
            <person name="Auber R.P."/>
            <person name="Gonzalez D.J."/>
            <person name="Wisecaver J.H."/>
            <person name="Moore B.S."/>
        </authorList>
    </citation>
    <scope>NUCLEOTIDE SEQUENCE [LARGE SCALE GENOMIC DNA]</scope>
    <source>
        <strain evidence="3 4">12B1</strain>
    </source>
</reference>
<keyword evidence="4" id="KW-1185">Reference proteome</keyword>
<evidence type="ECO:0000313" key="3">
    <source>
        <dbReference type="EMBL" id="KAL1520753.1"/>
    </source>
</evidence>
<dbReference type="EMBL" id="JBGBPQ010000008">
    <property type="protein sequence ID" value="KAL1520753.1"/>
    <property type="molecule type" value="Genomic_DNA"/>
</dbReference>
<evidence type="ECO:0000313" key="4">
    <source>
        <dbReference type="Proteomes" id="UP001515480"/>
    </source>
</evidence>
<sequence>MHGGLAALLVLGGCLVGLFVDRLVVPLAVQQMQQSAGRVGSGEHSSELTVADEHNTFHSNSHMVLQSVVKEESHLGSGVHAARQWRPSQVPPCGEPPLGTELQTNVEVGKREVEYEIVEAASASQHREGAVALVQQTLSAIPTQTEIKAAEKPVPWESELSSVALLADEAEETASFVHRVASSAFNFRLIRRKSCFGLTHRKTFALAARVLPCSRTLAPQIHFAARHRRMPSMRPLANNDAQESRVLSHHELQYDCGIQVRSLTAIRRTTST</sequence>
<dbReference type="AlphaFoldDB" id="A0AB34JIG9"/>
<accession>A0AB34JIG9</accession>
<protein>
    <submittedName>
        <fullName evidence="3">Uncharacterized protein</fullName>
    </submittedName>
</protein>
<gene>
    <name evidence="3" type="ORF">AB1Y20_022319</name>
</gene>
<feature type="signal peptide" evidence="2">
    <location>
        <begin position="1"/>
        <end position="17"/>
    </location>
</feature>
<evidence type="ECO:0000256" key="1">
    <source>
        <dbReference type="SAM" id="MobiDB-lite"/>
    </source>
</evidence>
<comment type="caution">
    <text evidence="3">The sequence shown here is derived from an EMBL/GenBank/DDBJ whole genome shotgun (WGS) entry which is preliminary data.</text>
</comment>
<feature type="chain" id="PRO_5044245738" evidence="2">
    <location>
        <begin position="18"/>
        <end position="272"/>
    </location>
</feature>
<feature type="region of interest" description="Disordered" evidence="1">
    <location>
        <begin position="82"/>
        <end position="101"/>
    </location>
</feature>
<organism evidence="3 4">
    <name type="scientific">Prymnesium parvum</name>
    <name type="common">Toxic golden alga</name>
    <dbReference type="NCBI Taxonomy" id="97485"/>
    <lineage>
        <taxon>Eukaryota</taxon>
        <taxon>Haptista</taxon>
        <taxon>Haptophyta</taxon>
        <taxon>Prymnesiophyceae</taxon>
        <taxon>Prymnesiales</taxon>
        <taxon>Prymnesiaceae</taxon>
        <taxon>Prymnesium</taxon>
    </lineage>
</organism>